<dbReference type="PANTHER" id="PTHR36305">
    <property type="entry name" value="PHOSPHATIDYLGLYCEROPHOSPHATASE A"/>
    <property type="match status" value="1"/>
</dbReference>
<dbReference type="PIRSF" id="PIRSF006162">
    <property type="entry name" value="PgpA"/>
    <property type="match status" value="1"/>
</dbReference>
<keyword evidence="1" id="KW-0472">Membrane</keyword>
<proteinExistence type="predicted"/>
<protein>
    <recommendedName>
        <fullName evidence="2">YutG/PgpA domain-containing protein</fullName>
    </recommendedName>
</protein>
<feature type="transmembrane region" description="Helical" evidence="1">
    <location>
        <begin position="24"/>
        <end position="45"/>
    </location>
</feature>
<evidence type="ECO:0000259" key="2">
    <source>
        <dbReference type="Pfam" id="PF04608"/>
    </source>
</evidence>
<dbReference type="PANTHER" id="PTHR36305:SF1">
    <property type="entry name" value="PHOSPHATIDYLGLYCEROPHOSPHATASE A"/>
    <property type="match status" value="1"/>
</dbReference>
<feature type="transmembrane region" description="Helical" evidence="1">
    <location>
        <begin position="133"/>
        <end position="151"/>
    </location>
</feature>
<dbReference type="GO" id="GO:0008962">
    <property type="term" value="F:phosphatidylglycerophosphatase activity"/>
    <property type="evidence" value="ECO:0007669"/>
    <property type="project" value="InterPro"/>
</dbReference>
<dbReference type="GO" id="GO:0006629">
    <property type="term" value="P:lipid metabolic process"/>
    <property type="evidence" value="ECO:0007669"/>
    <property type="project" value="InterPro"/>
</dbReference>
<feature type="transmembrane region" description="Helical" evidence="1">
    <location>
        <begin position="57"/>
        <end position="75"/>
    </location>
</feature>
<name>A0A382HM96_9ZZZZ</name>
<dbReference type="AlphaFoldDB" id="A0A382HM96"/>
<dbReference type="Pfam" id="PF04608">
    <property type="entry name" value="PgpA"/>
    <property type="match status" value="1"/>
</dbReference>
<sequence length="152" mass="16413">KAPGTVGTLGGYPLTLLFLVPGNFWIYLGACVLLVPLSAWICGEAERILEREDPGEVVFDEIIAVPMCFLGVFALMEFQGGGMPDLESVLSYKLWWAWALGGFGLFRVFDIWKPGPIDKAQSLHGGWGVTMDDVLAGLLSGAILGGVYYGLQ</sequence>
<dbReference type="InterPro" id="IPR007686">
    <property type="entry name" value="YutG/PgpA"/>
</dbReference>
<dbReference type="InterPro" id="IPR026037">
    <property type="entry name" value="PgpA"/>
</dbReference>
<reference evidence="3" key="1">
    <citation type="submission" date="2018-05" db="EMBL/GenBank/DDBJ databases">
        <authorList>
            <person name="Lanie J.A."/>
            <person name="Ng W.-L."/>
            <person name="Kazmierczak K.M."/>
            <person name="Andrzejewski T.M."/>
            <person name="Davidsen T.M."/>
            <person name="Wayne K.J."/>
            <person name="Tettelin H."/>
            <person name="Glass J.I."/>
            <person name="Rusch D."/>
            <person name="Podicherti R."/>
            <person name="Tsui H.-C.T."/>
            <person name="Winkler M.E."/>
        </authorList>
    </citation>
    <scope>NUCLEOTIDE SEQUENCE</scope>
</reference>
<dbReference type="InterPro" id="IPR036681">
    <property type="entry name" value="PgpA-like_sf"/>
</dbReference>
<keyword evidence="1" id="KW-1133">Transmembrane helix</keyword>
<feature type="non-terminal residue" evidence="3">
    <location>
        <position position="1"/>
    </location>
</feature>
<evidence type="ECO:0000256" key="1">
    <source>
        <dbReference type="SAM" id="Phobius"/>
    </source>
</evidence>
<dbReference type="SUPFAM" id="SSF101307">
    <property type="entry name" value="YutG-like"/>
    <property type="match status" value="1"/>
</dbReference>
<keyword evidence="1" id="KW-0812">Transmembrane</keyword>
<gene>
    <name evidence="3" type="ORF">METZ01_LOCUS241059</name>
</gene>
<evidence type="ECO:0000313" key="3">
    <source>
        <dbReference type="EMBL" id="SVB88205.1"/>
    </source>
</evidence>
<dbReference type="CDD" id="cd06971">
    <property type="entry name" value="PgpA"/>
    <property type="match status" value="1"/>
</dbReference>
<accession>A0A382HM96</accession>
<organism evidence="3">
    <name type="scientific">marine metagenome</name>
    <dbReference type="NCBI Taxonomy" id="408172"/>
    <lineage>
        <taxon>unclassified sequences</taxon>
        <taxon>metagenomes</taxon>
        <taxon>ecological metagenomes</taxon>
    </lineage>
</organism>
<feature type="domain" description="YutG/PgpA" evidence="2">
    <location>
        <begin position="2"/>
        <end position="145"/>
    </location>
</feature>
<dbReference type="EMBL" id="UINC01062016">
    <property type="protein sequence ID" value="SVB88205.1"/>
    <property type="molecule type" value="Genomic_DNA"/>
</dbReference>